<gene>
    <name evidence="2" type="ORF">CXB77_09255</name>
</gene>
<evidence type="ECO:0000313" key="3">
    <source>
        <dbReference type="Proteomes" id="UP000239936"/>
    </source>
</evidence>
<keyword evidence="2" id="KW-0808">Transferase</keyword>
<keyword evidence="2" id="KW-0489">Methyltransferase</keyword>
<protein>
    <submittedName>
        <fullName evidence="2">SAM-dependent methyltransferase</fullName>
    </submittedName>
</protein>
<reference evidence="2 3" key="1">
    <citation type="submission" date="2018-01" db="EMBL/GenBank/DDBJ databases">
        <title>The complete genome sequence of Chromatium okenii LaCa, a purple sulfur bacterium with a turbulent life.</title>
        <authorList>
            <person name="Luedin S.M."/>
            <person name="Liechti N."/>
            <person name="Storelli N."/>
            <person name="Danza F."/>
            <person name="Wittwer M."/>
            <person name="Pothier J.F."/>
            <person name="Tonolla M.A."/>
        </authorList>
    </citation>
    <scope>NUCLEOTIDE SEQUENCE [LARGE SCALE GENOMIC DNA]</scope>
    <source>
        <strain evidence="2 3">LaCa</strain>
    </source>
</reference>
<name>A0A2S7XRC8_9GAMM</name>
<comment type="caution">
    <text evidence="2">The sequence shown here is derived from an EMBL/GenBank/DDBJ whole genome shotgun (WGS) entry which is preliminary data.</text>
</comment>
<proteinExistence type="predicted"/>
<dbReference type="Proteomes" id="UP000239936">
    <property type="component" value="Unassembled WGS sequence"/>
</dbReference>
<dbReference type="AlphaFoldDB" id="A0A2S7XRC8"/>
<feature type="domain" description="Methyltransferase type 11" evidence="1">
    <location>
        <begin position="83"/>
        <end position="131"/>
    </location>
</feature>
<dbReference type="OrthoDB" id="6191410at2"/>
<organism evidence="2 3">
    <name type="scientific">Chromatium okenii</name>
    <dbReference type="NCBI Taxonomy" id="61644"/>
    <lineage>
        <taxon>Bacteria</taxon>
        <taxon>Pseudomonadati</taxon>
        <taxon>Pseudomonadota</taxon>
        <taxon>Gammaproteobacteria</taxon>
        <taxon>Chromatiales</taxon>
        <taxon>Chromatiaceae</taxon>
        <taxon>Chromatium</taxon>
    </lineage>
</organism>
<dbReference type="GO" id="GO:0032259">
    <property type="term" value="P:methylation"/>
    <property type="evidence" value="ECO:0007669"/>
    <property type="project" value="UniProtKB-KW"/>
</dbReference>
<dbReference type="EMBL" id="PPGH01000035">
    <property type="protein sequence ID" value="PQJ96018.1"/>
    <property type="molecule type" value="Genomic_DNA"/>
</dbReference>
<dbReference type="Pfam" id="PF08241">
    <property type="entry name" value="Methyltransf_11"/>
    <property type="match status" value="1"/>
</dbReference>
<sequence>MTVSNDHKSPFAGLQHWYRSPLGRRVAQLEGLCVRRLLSTSFGYYLLQIGLTELWWEALATCRIRHQVLLTSAPANRSAGLTIAGAETDLPLAADSIDAVLLPHTLDFTTDPRRVLCEVERVLIPEGRVIVVGFNAVSFWGLWHLALGSQQQMPWCGRFRTAAQIESWLESAGFVVEVCEHLLFCPPLRQVYGAGCSPLEALGQRLWPFFGGVYVIRAVKRVATLTPLKPAWSRRCPVLPGTAVRPTTRGNDHG</sequence>
<evidence type="ECO:0000259" key="1">
    <source>
        <dbReference type="Pfam" id="PF08241"/>
    </source>
</evidence>
<dbReference type="InterPro" id="IPR029063">
    <property type="entry name" value="SAM-dependent_MTases_sf"/>
</dbReference>
<dbReference type="SUPFAM" id="SSF53335">
    <property type="entry name" value="S-adenosyl-L-methionine-dependent methyltransferases"/>
    <property type="match status" value="1"/>
</dbReference>
<keyword evidence="3" id="KW-1185">Reference proteome</keyword>
<dbReference type="InterPro" id="IPR013216">
    <property type="entry name" value="Methyltransf_11"/>
</dbReference>
<dbReference type="Gene3D" id="3.40.50.150">
    <property type="entry name" value="Vaccinia Virus protein VP39"/>
    <property type="match status" value="1"/>
</dbReference>
<evidence type="ECO:0000313" key="2">
    <source>
        <dbReference type="EMBL" id="PQJ96018.1"/>
    </source>
</evidence>
<accession>A0A2S7XRC8</accession>
<dbReference type="RefSeq" id="WP_105073656.1">
    <property type="nucleotide sequence ID" value="NZ_PPGH01000035.1"/>
</dbReference>
<dbReference type="GO" id="GO:0008757">
    <property type="term" value="F:S-adenosylmethionine-dependent methyltransferase activity"/>
    <property type="evidence" value="ECO:0007669"/>
    <property type="project" value="InterPro"/>
</dbReference>